<dbReference type="Pfam" id="PF01558">
    <property type="entry name" value="POR"/>
    <property type="match status" value="1"/>
</dbReference>
<proteinExistence type="predicted"/>
<evidence type="ECO:0000256" key="1">
    <source>
        <dbReference type="ARBA" id="ARBA00023002"/>
    </source>
</evidence>
<name>A0A7C1FIH4_9CHLR</name>
<reference evidence="3" key="1">
    <citation type="journal article" date="2020" name="mSystems">
        <title>Genome- and Community-Level Interaction Insights into Carbon Utilization and Element Cycling Functions of Hydrothermarchaeota in Hydrothermal Sediment.</title>
        <authorList>
            <person name="Zhou Z."/>
            <person name="Liu Y."/>
            <person name="Xu W."/>
            <person name="Pan J."/>
            <person name="Luo Z.H."/>
            <person name="Li M."/>
        </authorList>
    </citation>
    <scope>NUCLEOTIDE SEQUENCE [LARGE SCALE GENOMIC DNA]</scope>
    <source>
        <strain evidence="3">SpSt-289</strain>
    </source>
</reference>
<feature type="domain" description="Pyruvate/ketoisovalerate oxidoreductase catalytic" evidence="2">
    <location>
        <begin position="11"/>
        <end position="174"/>
    </location>
</feature>
<protein>
    <submittedName>
        <fullName evidence="3">2-oxoacid:ferredoxin oxidoreductase subunit gamma</fullName>
    </submittedName>
</protein>
<accession>A0A7C1FIH4</accession>
<dbReference type="InterPro" id="IPR052554">
    <property type="entry name" value="2-oxoglutarate_synth_KorC"/>
</dbReference>
<comment type="caution">
    <text evidence="3">The sequence shown here is derived from an EMBL/GenBank/DDBJ whole genome shotgun (WGS) entry which is preliminary data.</text>
</comment>
<gene>
    <name evidence="3" type="ORF">ENQ20_00805</name>
</gene>
<dbReference type="InterPro" id="IPR019752">
    <property type="entry name" value="Pyrv/ketoisovalerate_OxRed_cat"/>
</dbReference>
<dbReference type="GO" id="GO:0016903">
    <property type="term" value="F:oxidoreductase activity, acting on the aldehyde or oxo group of donors"/>
    <property type="evidence" value="ECO:0007669"/>
    <property type="project" value="InterPro"/>
</dbReference>
<evidence type="ECO:0000259" key="2">
    <source>
        <dbReference type="Pfam" id="PF01558"/>
    </source>
</evidence>
<organism evidence="3">
    <name type="scientific">Caldilinea aerophila</name>
    <dbReference type="NCBI Taxonomy" id="133453"/>
    <lineage>
        <taxon>Bacteria</taxon>
        <taxon>Bacillati</taxon>
        <taxon>Chloroflexota</taxon>
        <taxon>Caldilineae</taxon>
        <taxon>Caldilineales</taxon>
        <taxon>Caldilineaceae</taxon>
        <taxon>Caldilinea</taxon>
    </lineage>
</organism>
<keyword evidence="1" id="KW-0560">Oxidoreductase</keyword>
<dbReference type="SUPFAM" id="SSF53323">
    <property type="entry name" value="Pyruvate-ferredoxin oxidoreductase, PFOR, domain III"/>
    <property type="match status" value="1"/>
</dbReference>
<dbReference type="InterPro" id="IPR002869">
    <property type="entry name" value="Pyrv_flavodox_OxRed_cen"/>
</dbReference>
<dbReference type="PANTHER" id="PTHR42730">
    <property type="entry name" value="2-OXOGLUTARATE SYNTHASE SUBUNIT KORC"/>
    <property type="match status" value="1"/>
</dbReference>
<dbReference type="EMBL" id="DSMG01000007">
    <property type="protein sequence ID" value="HDX30013.1"/>
    <property type="molecule type" value="Genomic_DNA"/>
</dbReference>
<dbReference type="PANTHER" id="PTHR42730:SF1">
    <property type="entry name" value="2-OXOGLUTARATE SYNTHASE SUBUNIT KORC"/>
    <property type="match status" value="1"/>
</dbReference>
<dbReference type="Gene3D" id="3.40.920.10">
    <property type="entry name" value="Pyruvate-ferredoxin oxidoreductase, PFOR, domain III"/>
    <property type="match status" value="1"/>
</dbReference>
<sequence length="186" mass="19964">METSIIISGFGGQGALFAGQVLAHAAMESGKEVTWIPSYGPEMRGGTAHCTVVIGDEPIGSPLVRNPHCVIAMNLPSVDKYEPLVVAGGRLLYDSTLVKRPLRRNDILSVAIPAHDIALRCGSQQLVNITMLGALLALCPLVELTAVEQALRTHLPERHADLLRPNILALYAGAAYIREKHIAMSQ</sequence>
<evidence type="ECO:0000313" key="3">
    <source>
        <dbReference type="EMBL" id="HDX30013.1"/>
    </source>
</evidence>
<dbReference type="AlphaFoldDB" id="A0A7C1FIH4"/>